<comment type="caution">
    <text evidence="2">The sequence shown here is derived from an EMBL/GenBank/DDBJ whole genome shotgun (WGS) entry which is preliminary data.</text>
</comment>
<feature type="compositionally biased region" description="Polar residues" evidence="1">
    <location>
        <begin position="33"/>
        <end position="44"/>
    </location>
</feature>
<dbReference type="Proteomes" id="UP001286313">
    <property type="component" value="Unassembled WGS sequence"/>
</dbReference>
<feature type="region of interest" description="Disordered" evidence="1">
    <location>
        <begin position="61"/>
        <end position="134"/>
    </location>
</feature>
<organism evidence="2 3">
    <name type="scientific">Petrolisthes cinctipes</name>
    <name type="common">Flat porcelain crab</name>
    <dbReference type="NCBI Taxonomy" id="88211"/>
    <lineage>
        <taxon>Eukaryota</taxon>
        <taxon>Metazoa</taxon>
        <taxon>Ecdysozoa</taxon>
        <taxon>Arthropoda</taxon>
        <taxon>Crustacea</taxon>
        <taxon>Multicrustacea</taxon>
        <taxon>Malacostraca</taxon>
        <taxon>Eumalacostraca</taxon>
        <taxon>Eucarida</taxon>
        <taxon>Decapoda</taxon>
        <taxon>Pleocyemata</taxon>
        <taxon>Anomura</taxon>
        <taxon>Galatheoidea</taxon>
        <taxon>Porcellanidae</taxon>
        <taxon>Petrolisthes</taxon>
    </lineage>
</organism>
<evidence type="ECO:0000256" key="1">
    <source>
        <dbReference type="SAM" id="MobiDB-lite"/>
    </source>
</evidence>
<evidence type="ECO:0000313" key="2">
    <source>
        <dbReference type="EMBL" id="KAK3870164.1"/>
    </source>
</evidence>
<feature type="compositionally biased region" description="Pro residues" evidence="1">
    <location>
        <begin position="92"/>
        <end position="103"/>
    </location>
</feature>
<sequence length="134" mass="13966">MNAGPPCTRPTHPVLPRSRPVPPALSCPASPRPVSSTHTGNPKSSLCEVAEGKLMLNGRVRVRLQVEPRGGAQEPAPGSDLAQPSRGAHGRPAPPSPAPPHHPPIAHLDEHQHLGGPSTVCAASRPCPRPSNYT</sequence>
<gene>
    <name evidence="2" type="ORF">Pcinc_024580</name>
</gene>
<reference evidence="2" key="1">
    <citation type="submission" date="2023-10" db="EMBL/GenBank/DDBJ databases">
        <title>Genome assemblies of two species of porcelain crab, Petrolisthes cinctipes and Petrolisthes manimaculis (Anomura: Porcellanidae).</title>
        <authorList>
            <person name="Angst P."/>
        </authorList>
    </citation>
    <scope>NUCLEOTIDE SEQUENCE</scope>
    <source>
        <strain evidence="2">PB745_01</strain>
        <tissue evidence="2">Gill</tissue>
    </source>
</reference>
<feature type="region of interest" description="Disordered" evidence="1">
    <location>
        <begin position="1"/>
        <end position="46"/>
    </location>
</feature>
<proteinExistence type="predicted"/>
<keyword evidence="3" id="KW-1185">Reference proteome</keyword>
<protein>
    <submittedName>
        <fullName evidence="2">Uncharacterized protein</fullName>
    </submittedName>
</protein>
<accession>A0AAE1F9M4</accession>
<dbReference type="EMBL" id="JAWQEG010002710">
    <property type="protein sequence ID" value="KAK3870164.1"/>
    <property type="molecule type" value="Genomic_DNA"/>
</dbReference>
<dbReference type="AlphaFoldDB" id="A0AAE1F9M4"/>
<evidence type="ECO:0000313" key="3">
    <source>
        <dbReference type="Proteomes" id="UP001286313"/>
    </source>
</evidence>
<name>A0AAE1F9M4_PETCI</name>